<comment type="caution">
    <text evidence="1">The sequence shown here is derived from an EMBL/GenBank/DDBJ whole genome shotgun (WGS) entry which is preliminary data.</text>
</comment>
<accession>A0A5B6TE60</accession>
<proteinExistence type="predicted"/>
<name>A0A5B6TE60_9BACT</name>
<dbReference type="Proteomes" id="UP000324133">
    <property type="component" value="Unassembled WGS sequence"/>
</dbReference>
<dbReference type="OrthoDB" id="1488462at2"/>
<dbReference type="RefSeq" id="WP_149091805.1">
    <property type="nucleotide sequence ID" value="NZ_VKKY01000002.1"/>
</dbReference>
<dbReference type="InterPro" id="IPR008969">
    <property type="entry name" value="CarboxyPept-like_regulatory"/>
</dbReference>
<dbReference type="SUPFAM" id="SSF49464">
    <property type="entry name" value="Carboxypeptidase regulatory domain-like"/>
    <property type="match status" value="1"/>
</dbReference>
<evidence type="ECO:0008006" key="3">
    <source>
        <dbReference type="Google" id="ProtNLM"/>
    </source>
</evidence>
<evidence type="ECO:0000313" key="2">
    <source>
        <dbReference type="Proteomes" id="UP000324133"/>
    </source>
</evidence>
<reference evidence="1 2" key="1">
    <citation type="submission" date="2019-07" db="EMBL/GenBank/DDBJ databases">
        <title>Rufibacter sp. nov., isolated from lake sediment.</title>
        <authorList>
            <person name="Qu J.-H."/>
        </authorList>
    </citation>
    <scope>NUCLEOTIDE SEQUENCE [LARGE SCALE GENOMIC DNA]</scope>
    <source>
        <strain evidence="1 2">NBS58-1</strain>
    </source>
</reference>
<gene>
    <name evidence="1" type="ORF">FOA19_16160</name>
</gene>
<dbReference type="EMBL" id="VKKY01000002">
    <property type="protein sequence ID" value="KAA3438749.1"/>
    <property type="molecule type" value="Genomic_DNA"/>
</dbReference>
<dbReference type="Gene3D" id="2.60.40.1120">
    <property type="entry name" value="Carboxypeptidase-like, regulatory domain"/>
    <property type="match status" value="1"/>
</dbReference>
<keyword evidence="2" id="KW-1185">Reference proteome</keyword>
<evidence type="ECO:0000313" key="1">
    <source>
        <dbReference type="EMBL" id="KAA3438749.1"/>
    </source>
</evidence>
<organism evidence="1 2">
    <name type="scientific">Rufibacter hautae</name>
    <dbReference type="NCBI Taxonomy" id="2595005"/>
    <lineage>
        <taxon>Bacteria</taxon>
        <taxon>Pseudomonadati</taxon>
        <taxon>Bacteroidota</taxon>
        <taxon>Cytophagia</taxon>
        <taxon>Cytophagales</taxon>
        <taxon>Hymenobacteraceae</taxon>
        <taxon>Rufibacter</taxon>
    </lineage>
</organism>
<dbReference type="Pfam" id="PF13715">
    <property type="entry name" value="CarbopepD_reg_2"/>
    <property type="match status" value="1"/>
</dbReference>
<sequence>MEPTQLTYPQFVANQVLKKDHLNDLFHYLDEQNRLTRTNLIGIGVLCGLEVKPDTALHQITVTQGCGVTSAGYLVSLPEAVLKRYQPYELPEQLDYPPFYTSAVPRQQFPLWELLPSGGSHNLSATFLRDKVVLVLVELQEENLKNCSPYSCDDRGSVIEVTYRYLLLEKSNADLLKQTEQAHGPSLEQLQNLHQAQALLPEFKLKRFDVPVQNPAIFTTHEVLEGFRAILTKTTVEKVKELLLKAFSLYQPLLGGVADTVLQQFGNSFTYAGDKLSLTNPLLYSYYFDFLADLLEAYNEIRARGLEVTSLCCPDQDLFPRHLFLGLATEDTTQTYSQYRHYFIPSPVFGQQQHLGTELRQLFQRLIRMVENFSIPVPALAIRGTGIRITPSYLGKTDLSQKAIPYYYKMGEGSPPLYQVWSPQKTRQNKAKNNLTYHAASYPSPVEQYVLNPLEYDLEPYNFLRVEGHVGLPWRQALTRVLQLRRQYRLPFDVVVLKTGRNHQNVLDWRTHACSFQDLEAIYLTLREDLRCLLQREIAYFYKLRPGKKVLSTVTDATGTRSAALMTTLLRSRLSYFGSREGLLYDENSLGALYEHAFLENNPTATYARVLALGQESEVQAVLLLIQYLVEMGQLLEQAPTLTQFKLEEFQKQNQTLQAYANSLIRQLKEMLSSSPDRLKKNPWELEDIIDHLDALVSACKKEAFSALLDTYRKRLEQIQKQLLFGNYVQKHPGITHKAGVPVGGTLLLVYAGEDGEEAPKPKQGRFIVKGQVVDANRNPLSGAMVLVKSTASGATTNAEGRFLLYLPFLPTTVLVSFTGFPSQEIEVKEVDTPLLVILGQEPEEGERAEVPEGHVFVDFYLPYLCCSDCPPVQFNLELPPQEEPTDLAVEVSEPECDRTGRFFTVTLQISGGTAPYTVNDKPANPHPYPVQVPSGEGKTVTVRDEAGQEKIVEIPEHTCEPEVERLRVAMTDPECDESGQQFSVTLSITGGQTPYAVNNVPLSGTDHQETIPSGQGKDLTVTDASGQTLQVQVNAHQCAPVEEPCDLPCDGKAELCWYPLWFPMPASGLRLAILEAEALLKVHDTESNNTHEVEFASILREILNEVPQDEFHQRIQKLVEVLNEHMAGKIGNAETFILRYKPEERLLGVEHYVCHTFELRTAITFSVGGDAFSIENRYTEQEWQIHDRRRNTTAKGKKFGCEEMDKCRNIRKKRCAEEIPQDQIQVTLERQENGVGFRVEANQELEQVLWLFGSGSPFFSQDKEGQFSTHTDESPVWFLGVRGDCYLVKESSLLNG</sequence>
<protein>
    <recommendedName>
        <fullName evidence="3">Carboxypeptidase regulatory-like domain-containing protein</fullName>
    </recommendedName>
</protein>